<dbReference type="Gene3D" id="2.60.120.200">
    <property type="match status" value="1"/>
</dbReference>
<dbReference type="PANTHER" id="PTHR46943:SF1">
    <property type="entry name" value="PENTRAXIN-RELATED PROTEIN PTX3"/>
    <property type="match status" value="1"/>
</dbReference>
<dbReference type="InterPro" id="IPR000772">
    <property type="entry name" value="Ricin_B_lectin"/>
</dbReference>
<dbReference type="InterPro" id="IPR006558">
    <property type="entry name" value="LamG-like"/>
</dbReference>
<dbReference type="PANTHER" id="PTHR46943">
    <property type="entry name" value="PENTRAXIN-RELATED PROTEIN PTX3"/>
    <property type="match status" value="1"/>
</dbReference>
<evidence type="ECO:0000256" key="1">
    <source>
        <dbReference type="ARBA" id="ARBA00022729"/>
    </source>
</evidence>
<organism evidence="6 7">
    <name type="scientific">Kitasatospora misakiensis</name>
    <dbReference type="NCBI Taxonomy" id="67330"/>
    <lineage>
        <taxon>Bacteria</taxon>
        <taxon>Bacillati</taxon>
        <taxon>Actinomycetota</taxon>
        <taxon>Actinomycetes</taxon>
        <taxon>Kitasatosporales</taxon>
        <taxon>Streptomycetaceae</taxon>
        <taxon>Kitasatospora</taxon>
    </lineage>
</organism>
<dbReference type="Pfam" id="PF13385">
    <property type="entry name" value="Laminin_G_3"/>
    <property type="match status" value="1"/>
</dbReference>
<dbReference type="RefSeq" id="WP_380224765.1">
    <property type="nucleotide sequence ID" value="NZ_JBHSOF010000008.1"/>
</dbReference>
<keyword evidence="1" id="KW-0732">Signal</keyword>
<dbReference type="InterPro" id="IPR042837">
    <property type="entry name" value="PTX3"/>
</dbReference>
<dbReference type="SUPFAM" id="SSF50370">
    <property type="entry name" value="Ricin B-like lectins"/>
    <property type="match status" value="1"/>
</dbReference>
<feature type="region of interest" description="Disordered" evidence="3">
    <location>
        <begin position="1114"/>
        <end position="1138"/>
    </location>
</feature>
<evidence type="ECO:0000313" key="7">
    <source>
        <dbReference type="Proteomes" id="UP001595975"/>
    </source>
</evidence>
<keyword evidence="7" id="KW-1185">Reference proteome</keyword>
<dbReference type="InterPro" id="IPR035992">
    <property type="entry name" value="Ricin_B-like_lectins"/>
</dbReference>
<evidence type="ECO:0000256" key="3">
    <source>
        <dbReference type="SAM" id="MobiDB-lite"/>
    </source>
</evidence>
<evidence type="ECO:0000259" key="4">
    <source>
        <dbReference type="SMART" id="SM00458"/>
    </source>
</evidence>
<dbReference type="SMART" id="SM00458">
    <property type="entry name" value="RICIN"/>
    <property type="match status" value="1"/>
</dbReference>
<dbReference type="EMBL" id="JBHSOF010000008">
    <property type="protein sequence ID" value="MFC5663112.1"/>
    <property type="molecule type" value="Genomic_DNA"/>
</dbReference>
<comment type="caution">
    <text evidence="6">The sequence shown here is derived from an EMBL/GenBank/DDBJ whole genome shotgun (WGS) entry which is preliminary data.</text>
</comment>
<name>A0ABW0WXV7_9ACTN</name>
<feature type="domain" description="Ricin B lectin" evidence="4">
    <location>
        <begin position="1303"/>
        <end position="1430"/>
    </location>
</feature>
<proteinExistence type="predicted"/>
<keyword evidence="2" id="KW-1015">Disulfide bond</keyword>
<reference evidence="7" key="1">
    <citation type="journal article" date="2019" name="Int. J. Syst. Evol. Microbiol.">
        <title>The Global Catalogue of Microorganisms (GCM) 10K type strain sequencing project: providing services to taxonomists for standard genome sequencing and annotation.</title>
        <authorList>
            <consortium name="The Broad Institute Genomics Platform"/>
            <consortium name="The Broad Institute Genome Sequencing Center for Infectious Disease"/>
            <person name="Wu L."/>
            <person name="Ma J."/>
        </authorList>
    </citation>
    <scope>NUCLEOTIDE SEQUENCE [LARGE SCALE GENOMIC DNA]</scope>
    <source>
        <strain evidence="7">CGMCC 4.1437</strain>
    </source>
</reference>
<dbReference type="SUPFAM" id="SSF49899">
    <property type="entry name" value="Concanavalin A-like lectins/glucanases"/>
    <property type="match status" value="1"/>
</dbReference>
<feature type="domain" description="LamG-like jellyroll fold" evidence="5">
    <location>
        <begin position="1152"/>
        <end position="1295"/>
    </location>
</feature>
<evidence type="ECO:0000313" key="6">
    <source>
        <dbReference type="EMBL" id="MFC5663112.1"/>
    </source>
</evidence>
<dbReference type="Gene3D" id="2.80.10.50">
    <property type="match status" value="2"/>
</dbReference>
<gene>
    <name evidence="6" type="ORF">ACFP3U_08965</name>
</gene>
<evidence type="ECO:0000259" key="5">
    <source>
        <dbReference type="SMART" id="SM00560"/>
    </source>
</evidence>
<protein>
    <submittedName>
        <fullName evidence="6">LamG-like jellyroll fold domain-containing protein</fullName>
    </submittedName>
</protein>
<accession>A0ABW0WXV7</accession>
<feature type="compositionally biased region" description="Polar residues" evidence="3">
    <location>
        <begin position="1127"/>
        <end position="1138"/>
    </location>
</feature>
<dbReference type="Pfam" id="PF00652">
    <property type="entry name" value="Ricin_B_lectin"/>
    <property type="match status" value="1"/>
</dbReference>
<feature type="compositionally biased region" description="Low complexity" evidence="3">
    <location>
        <begin position="247"/>
        <end position="259"/>
    </location>
</feature>
<dbReference type="InterPro" id="IPR013320">
    <property type="entry name" value="ConA-like_dom_sf"/>
</dbReference>
<feature type="region of interest" description="Disordered" evidence="3">
    <location>
        <begin position="247"/>
        <end position="272"/>
    </location>
</feature>
<dbReference type="SMART" id="SM00560">
    <property type="entry name" value="LamGL"/>
    <property type="match status" value="1"/>
</dbReference>
<dbReference type="PROSITE" id="PS50231">
    <property type="entry name" value="RICIN_B_LECTIN"/>
    <property type="match status" value="1"/>
</dbReference>
<dbReference type="Proteomes" id="UP001595975">
    <property type="component" value="Unassembled WGS sequence"/>
</dbReference>
<sequence length="1433" mass="151601">MAEADAEHAKMRPPATEAEKAIAQAKATGVAVPVASLTDDYSETVATPQGHLQKTQHVERQRVKQNAAWTALDATLVADPKGGFRPKASSADVHLSAGGAGALATLTSADGKQLTLHSPFPLTQGHVDEDGDGLLYPEVAPGIDLKATATAFGGLSTVLVVKTAEAAANPALKSVTFPVTTAGVTVKSDADYSLTAVAEDGTVRWHAPAPRMWDSTTATAPATQPAPAVRTALKSGFAAPGADAVEPAAATGEPEGPATSSVDGPGNNARVSVMPTSAGTGGITLKPDQDLLAHGEGPWFIDPGWIYDDRTGNGWAWTQSAYPDQNNFLRTATPKEPYNRPGVGAQEYVQKTGVERSFFQIDSTGFAGAIINRAVMTMWQAKSSNWDCKKAYPLNLFVVNKPIDYSTTWQNAPTHLGGQVGDPAWVAGSGNPGCTNGIDFHFDVTSAYRDWAGQTSAMTFTVEGNESDKLAFKRLDYRPTVVVEYDRAPNTPTNPYTYPAPRTVAPDQSVSGCEGSGWGWLGAGADLNGVTLNATVSSPVQQTLYSWSHIWDYTLPGAPDVASDYVGPVTNGSNAAYQVPDGVIQDGHVYGYGIMASDQLVGMSASTPACHFGVDRTPPTVQVPSLYDQLSDDALATQFPPSGNGQGSRLRSGEWGNVPYTPVDPNPSGGQTSGVVCARWSFDPQFEGASWQCGGAMPAGALPVFPTAWGTNILYIQVEDNAGNVSPVTQYAFYVPWNPDGPQPVFGDVTGDGAADILTADHAGNLRAYSIPGNTVAKSPTAALAAVPADTPNRGTWDTDAIQYSHRGALTGGKHVDDLFVHVKDDPNLYVYGNPGNSRSVGRYNSKVSLSRPVCVTPPNDSAYCAGYSADWSHTLRVAALGDPAHTDLDIKLEFKNKTGLITVEANDDGSDAGLWFFPATTTNQFGQPVRIASGGWKDMELITPGDWAGQGHPGLWARNMRPAGADSTSGQLTAYTLTVGTLNVVDPDFGDPVLDENGSPLVVPTVTGISEPVYIQTVPVATWPVLGSDGDLLGNGAPGLWGRNADTDEIQIWWGHRSGDSANPGMAWDVGPETVANRSVTPDWYALDRQNTVHPDPTVPVVDSNATNALGPSGGNPGFTADRNGTGDSASTFDGRSYYRSSQAPGIDTRRSYSVAAWVKLDASDGYGTVLSLNGNDRSPFYLQYSAAAGTWAFVAPYEDWRFTTTYYLAGGSEQARPQVGQWTHLVGTYNADTATMTLYVNGRAVGFARNPHPWSSGGTLAIGAATTVYYGVEDQFRGAIGDVRAYPYALTDPQVSNLAISGTSISVRSALDSGKCLDNIGGGMDIGIWNCWSGPNQQFKFNTDNHALIIQGKCMTVQDEGTGNGTPVVLADCDNLKGGQKWLRRADNSLYNPHSGRCLELPGWSTENGTRLDIWDCHAGANQRWLLDPAT</sequence>
<evidence type="ECO:0000256" key="2">
    <source>
        <dbReference type="ARBA" id="ARBA00023157"/>
    </source>
</evidence>